<organism evidence="1 2">
    <name type="scientific">Proteiniclasticum ruminis</name>
    <dbReference type="NCBI Taxonomy" id="398199"/>
    <lineage>
        <taxon>Bacteria</taxon>
        <taxon>Bacillati</taxon>
        <taxon>Bacillota</taxon>
        <taxon>Clostridia</taxon>
        <taxon>Eubacteriales</taxon>
        <taxon>Clostridiaceae</taxon>
        <taxon>Proteiniclasticum</taxon>
    </lineage>
</organism>
<dbReference type="Pfam" id="PF04860">
    <property type="entry name" value="Phage_portal"/>
    <property type="match status" value="1"/>
</dbReference>
<evidence type="ECO:0000313" key="2">
    <source>
        <dbReference type="Proteomes" id="UP000181899"/>
    </source>
</evidence>
<gene>
    <name evidence="1" type="ORF">SAMN04488695_10250</name>
</gene>
<dbReference type="RefSeq" id="WP_074911009.1">
    <property type="nucleotide sequence ID" value="NZ_FOVK01000002.1"/>
</dbReference>
<dbReference type="NCBIfam" id="TIGR01537">
    <property type="entry name" value="portal_HK97"/>
    <property type="match status" value="1"/>
</dbReference>
<keyword evidence="2" id="KW-1185">Reference proteome</keyword>
<sequence>MASILQGIREWFFGIGDNPSSHTNKSYFETLQTKVAFKEYAIQICINKIANALSMCDYITYDPKGKKTDKVFKGNLWYQLNVSPNPNQSSSDFWQKVISQAVYDKNGALIIQMDGGKGFVVADSYDVKEFAFVPNIYSNIKIGNLLMDKTYNETQVLRIKLNNSKVKEIVDGVYEEYGKLIGGAIKNYNRNNSKKLWIKMGTMFNQLNQVVTENEDGTITTQADLILDDLFTNRLKGYFDERDSATPLEEGLEVQESQENKQQGKEVTTRDVKDLFDDILNLVADAFGIPRGLLKGDVADVEAMTDNFIAFCVNTIANAIEDEFNRKLYTQEEIISGKKLAVKTTRIKAHNPVDVASSAEALYRIGVANVNYIRWLINEEPIDEDWAEDYALTKNYERNHDKGEVT</sequence>
<name>A0A1I4ZLW6_9CLOT</name>
<dbReference type="InterPro" id="IPR006427">
    <property type="entry name" value="Portal_HK97"/>
</dbReference>
<proteinExistence type="predicted"/>
<dbReference type="InterPro" id="IPR006944">
    <property type="entry name" value="Phage/GTA_portal"/>
</dbReference>
<reference evidence="1 2" key="1">
    <citation type="submission" date="2016-10" db="EMBL/GenBank/DDBJ databases">
        <authorList>
            <person name="de Groot N.N."/>
        </authorList>
    </citation>
    <scope>NUCLEOTIDE SEQUENCE [LARGE SCALE GENOMIC DNA]</scope>
    <source>
        <strain evidence="1 2">ML2</strain>
    </source>
</reference>
<dbReference type="Proteomes" id="UP000181899">
    <property type="component" value="Unassembled WGS sequence"/>
</dbReference>
<accession>A0A1I4ZLW6</accession>
<evidence type="ECO:0000313" key="1">
    <source>
        <dbReference type="EMBL" id="SFN51198.1"/>
    </source>
</evidence>
<dbReference type="AlphaFoldDB" id="A0A1I4ZLW6"/>
<dbReference type="EMBL" id="FOVK01000002">
    <property type="protein sequence ID" value="SFN51198.1"/>
    <property type="molecule type" value="Genomic_DNA"/>
</dbReference>
<protein>
    <submittedName>
        <fullName evidence="1">Phage portal protein, HK97 family</fullName>
    </submittedName>
</protein>